<evidence type="ECO:0000313" key="4">
    <source>
        <dbReference type="Proteomes" id="UP001515480"/>
    </source>
</evidence>
<feature type="region of interest" description="Disordered" evidence="1">
    <location>
        <begin position="30"/>
        <end position="76"/>
    </location>
</feature>
<dbReference type="Pfam" id="PF06905">
    <property type="entry name" value="FAIM1"/>
    <property type="match status" value="1"/>
</dbReference>
<dbReference type="PROSITE" id="PS50106">
    <property type="entry name" value="PDZ"/>
    <property type="match status" value="2"/>
</dbReference>
<dbReference type="CDD" id="cd00136">
    <property type="entry name" value="PDZ_canonical"/>
    <property type="match status" value="1"/>
</dbReference>
<evidence type="ECO:0000313" key="3">
    <source>
        <dbReference type="EMBL" id="KAL1520603.1"/>
    </source>
</evidence>
<protein>
    <recommendedName>
        <fullName evidence="2">PDZ domain-containing protein</fullName>
    </recommendedName>
</protein>
<evidence type="ECO:0000256" key="1">
    <source>
        <dbReference type="SAM" id="MobiDB-lite"/>
    </source>
</evidence>
<feature type="compositionally biased region" description="Low complexity" evidence="1">
    <location>
        <begin position="30"/>
        <end position="42"/>
    </location>
</feature>
<dbReference type="InterPro" id="IPR001478">
    <property type="entry name" value="PDZ"/>
</dbReference>
<comment type="caution">
    <text evidence="3">The sequence shown here is derived from an EMBL/GenBank/DDBJ whole genome shotgun (WGS) entry which is preliminary data.</text>
</comment>
<dbReference type="AlphaFoldDB" id="A0AB34JI00"/>
<evidence type="ECO:0000259" key="2">
    <source>
        <dbReference type="PROSITE" id="PS50106"/>
    </source>
</evidence>
<accession>A0AB34JI00</accession>
<dbReference type="Pfam" id="PF17820">
    <property type="entry name" value="PDZ_6"/>
    <property type="match status" value="1"/>
</dbReference>
<dbReference type="Pfam" id="PF00595">
    <property type="entry name" value="PDZ"/>
    <property type="match status" value="1"/>
</dbReference>
<gene>
    <name evidence="3" type="ORF">AB1Y20_022178</name>
</gene>
<dbReference type="Gene3D" id="2.30.42.10">
    <property type="match status" value="2"/>
</dbReference>
<dbReference type="EMBL" id="JBGBPQ010000008">
    <property type="protein sequence ID" value="KAL1520603.1"/>
    <property type="molecule type" value="Genomic_DNA"/>
</dbReference>
<dbReference type="Gene3D" id="2.40.128.180">
    <property type="match status" value="1"/>
</dbReference>
<dbReference type="SUPFAM" id="SSF50156">
    <property type="entry name" value="PDZ domain-like"/>
    <property type="match status" value="2"/>
</dbReference>
<organism evidence="3 4">
    <name type="scientific">Prymnesium parvum</name>
    <name type="common">Toxic golden alga</name>
    <dbReference type="NCBI Taxonomy" id="97485"/>
    <lineage>
        <taxon>Eukaryota</taxon>
        <taxon>Haptista</taxon>
        <taxon>Haptophyta</taxon>
        <taxon>Prymnesiophyceae</taxon>
        <taxon>Prymnesiales</taxon>
        <taxon>Prymnesiaceae</taxon>
        <taxon>Prymnesium</taxon>
    </lineage>
</organism>
<dbReference type="InterPro" id="IPR036034">
    <property type="entry name" value="PDZ_sf"/>
</dbReference>
<dbReference type="InterPro" id="IPR041489">
    <property type="entry name" value="PDZ_6"/>
</dbReference>
<keyword evidence="4" id="KW-1185">Reference proteome</keyword>
<dbReference type="SMART" id="SM00228">
    <property type="entry name" value="PDZ"/>
    <property type="match status" value="2"/>
</dbReference>
<feature type="domain" description="PDZ" evidence="2">
    <location>
        <begin position="370"/>
        <end position="453"/>
    </location>
</feature>
<dbReference type="Proteomes" id="UP001515480">
    <property type="component" value="Unassembled WGS sequence"/>
</dbReference>
<dbReference type="InterPro" id="IPR010695">
    <property type="entry name" value="FAIM1"/>
</dbReference>
<name>A0AB34JI00_PRYPA</name>
<dbReference type="InterPro" id="IPR038513">
    <property type="entry name" value="FAIM1_dom_sf"/>
</dbReference>
<feature type="domain" description="PDZ" evidence="2">
    <location>
        <begin position="293"/>
        <end position="366"/>
    </location>
</feature>
<reference evidence="3 4" key="1">
    <citation type="journal article" date="2024" name="Science">
        <title>Giant polyketide synthase enzymes in the biosynthesis of giant marine polyether toxins.</title>
        <authorList>
            <person name="Fallon T.R."/>
            <person name="Shende V.V."/>
            <person name="Wierzbicki I.H."/>
            <person name="Pendleton A.L."/>
            <person name="Watervoot N.F."/>
            <person name="Auber R.P."/>
            <person name="Gonzalez D.J."/>
            <person name="Wisecaver J.H."/>
            <person name="Moore B.S."/>
        </authorList>
    </citation>
    <scope>NUCLEOTIDE SEQUENCE [LARGE SCALE GENOMIC DNA]</scope>
    <source>
        <strain evidence="3 4">12B1</strain>
    </source>
</reference>
<proteinExistence type="predicted"/>
<sequence length="461" mass="48842">MGNATVVASSSLTQMSSAAEVHALRISTRAAAEAQKGSSAAAMSPRSRLDSFRAEQTLRQQGGGAHSEEAAAAASRVRLQSFQAQLPPGVSNSGRDMSTEETPSIPALSLNGVVGGSSSASGAPLTATDRPLSTRRLKKEVLKADSEKAELANAAGRVTLMDDSGTPRSVRVVQSQELENLNMVSVKWVWSLDSKTYQIELRHGRKSGIRKIYVNKELVERCKRLQDLISDRGSSHAFKVGGHSATISIERGRSAGFKYQLTIGGEEIEQDIGISASGLSSELGTHFVRPIVGKEGFGMTLANCGQRTDGVVVLELEPGMPAHKAGLLVGDILLSVQDTSVVDTNVIIEKLLDVQGEVILEVAGSSPSRLVMLPNPFKRENNGMLTLSDTSCGVGVYVSSVEHAKNAPLGSGRLEVGDVILSVDGAVTESARETMKYIQHAPEQLTFVVAGREIMGVSTPR</sequence>